<dbReference type="Pfam" id="PF10213">
    <property type="entry name" value="MRP-S28"/>
    <property type="match status" value="1"/>
</dbReference>
<organism evidence="2 3">
    <name type="scientific">Triparma laevis f. longispina</name>
    <dbReference type="NCBI Taxonomy" id="1714387"/>
    <lineage>
        <taxon>Eukaryota</taxon>
        <taxon>Sar</taxon>
        <taxon>Stramenopiles</taxon>
        <taxon>Ochrophyta</taxon>
        <taxon>Bolidophyceae</taxon>
        <taxon>Parmales</taxon>
        <taxon>Triparmaceae</taxon>
        <taxon>Triparma</taxon>
    </lineage>
</organism>
<evidence type="ECO:0000313" key="3">
    <source>
        <dbReference type="Proteomes" id="UP001165122"/>
    </source>
</evidence>
<reference evidence="3" key="1">
    <citation type="journal article" date="2023" name="Commun. Biol.">
        <title>Genome analysis of Parmales, the sister group of diatoms, reveals the evolutionary specialization of diatoms from phago-mixotrophs to photoautotrophs.</title>
        <authorList>
            <person name="Ban H."/>
            <person name="Sato S."/>
            <person name="Yoshikawa S."/>
            <person name="Yamada K."/>
            <person name="Nakamura Y."/>
            <person name="Ichinomiya M."/>
            <person name="Sato N."/>
            <person name="Blanc-Mathieu R."/>
            <person name="Endo H."/>
            <person name="Kuwata A."/>
            <person name="Ogata H."/>
        </authorList>
    </citation>
    <scope>NUCLEOTIDE SEQUENCE [LARGE SCALE GENOMIC DNA]</scope>
    <source>
        <strain evidence="3">NIES 3700</strain>
    </source>
</reference>
<sequence>MDKWDDSLPASPLDHVDLEEVLDWEAPGRLAVRLPASCSAVPSSVSRPRISRFALPFSARAGSPRCPARVRDLRSLTNLPTPLHEQVVMLPRRPQPPYVSAGEFTVKLTTNLSALSLSPPVSQNVRLILGPRITNDKIKLVGKLFDTRKENRDWCLKVLQDVVWEAKEMEGMEFIEESK</sequence>
<dbReference type="OrthoDB" id="283424at2759"/>
<dbReference type="InterPro" id="IPR019349">
    <property type="entry name" value="Ribosomal_mS35_mit"/>
</dbReference>
<dbReference type="AlphaFoldDB" id="A0A9W7FHC1"/>
<name>A0A9W7FHC1_9STRA</name>
<protein>
    <recommendedName>
        <fullName evidence="1">Small ribosomal subunit protein mS35 mitochondrial conserved domain-containing protein</fullName>
    </recommendedName>
</protein>
<keyword evidence="3" id="KW-1185">Reference proteome</keyword>
<feature type="domain" description="Small ribosomal subunit protein mS35 mitochondrial conserved" evidence="1">
    <location>
        <begin position="106"/>
        <end position="169"/>
    </location>
</feature>
<evidence type="ECO:0000313" key="2">
    <source>
        <dbReference type="EMBL" id="GMI12397.1"/>
    </source>
</evidence>
<accession>A0A9W7FHC1</accession>
<evidence type="ECO:0000259" key="1">
    <source>
        <dbReference type="Pfam" id="PF10213"/>
    </source>
</evidence>
<proteinExistence type="predicted"/>
<dbReference type="Proteomes" id="UP001165122">
    <property type="component" value="Unassembled WGS sequence"/>
</dbReference>
<gene>
    <name evidence="2" type="ORF">TrLO_g13362</name>
</gene>
<comment type="caution">
    <text evidence="2">The sequence shown here is derived from an EMBL/GenBank/DDBJ whole genome shotgun (WGS) entry which is preliminary data.</text>
</comment>
<dbReference type="EMBL" id="BRXW01000176">
    <property type="protein sequence ID" value="GMI12397.1"/>
    <property type="molecule type" value="Genomic_DNA"/>
</dbReference>